<sequence length="61" mass="6935">MPVSLARMPFEVDTHARMLGRYVPFRGYTDLCHTTSHTPVCEAVWSIMTSNNFHTRGHTAV</sequence>
<proteinExistence type="predicted"/>
<evidence type="ECO:0000313" key="1">
    <source>
        <dbReference type="EMBL" id="KHG17594.1"/>
    </source>
</evidence>
<gene>
    <name evidence="1" type="ORF">F383_23249</name>
</gene>
<accession>A0A0B0P0B3</accession>
<dbReference type="EMBL" id="KN408613">
    <property type="protein sequence ID" value="KHG17594.1"/>
    <property type="molecule type" value="Genomic_DNA"/>
</dbReference>
<keyword evidence="2" id="KW-1185">Reference proteome</keyword>
<organism evidence="1 2">
    <name type="scientific">Gossypium arboreum</name>
    <name type="common">Tree cotton</name>
    <name type="synonym">Gossypium nanking</name>
    <dbReference type="NCBI Taxonomy" id="29729"/>
    <lineage>
        <taxon>Eukaryota</taxon>
        <taxon>Viridiplantae</taxon>
        <taxon>Streptophyta</taxon>
        <taxon>Embryophyta</taxon>
        <taxon>Tracheophyta</taxon>
        <taxon>Spermatophyta</taxon>
        <taxon>Magnoliopsida</taxon>
        <taxon>eudicotyledons</taxon>
        <taxon>Gunneridae</taxon>
        <taxon>Pentapetalae</taxon>
        <taxon>rosids</taxon>
        <taxon>malvids</taxon>
        <taxon>Malvales</taxon>
        <taxon>Malvaceae</taxon>
        <taxon>Malvoideae</taxon>
        <taxon>Gossypium</taxon>
    </lineage>
</organism>
<dbReference type="AlphaFoldDB" id="A0A0B0P0B3"/>
<dbReference type="Proteomes" id="UP000032142">
    <property type="component" value="Unassembled WGS sequence"/>
</dbReference>
<name>A0A0B0P0B3_GOSAR</name>
<reference evidence="2" key="1">
    <citation type="submission" date="2014-09" db="EMBL/GenBank/DDBJ databases">
        <authorList>
            <person name="Mudge J."/>
            <person name="Ramaraj T."/>
            <person name="Lindquist I.E."/>
            <person name="Bharti A.K."/>
            <person name="Sundararajan A."/>
            <person name="Cameron C.T."/>
            <person name="Woodward J.E."/>
            <person name="May G.D."/>
            <person name="Brubaker C."/>
            <person name="Broadhvest J."/>
            <person name="Wilkins T.A."/>
        </authorList>
    </citation>
    <scope>NUCLEOTIDE SEQUENCE</scope>
    <source>
        <strain evidence="2">cv. AKA8401</strain>
    </source>
</reference>
<protein>
    <submittedName>
        <fullName evidence="1">Vitellogenin-1</fullName>
    </submittedName>
</protein>
<evidence type="ECO:0000313" key="2">
    <source>
        <dbReference type="Proteomes" id="UP000032142"/>
    </source>
</evidence>